<evidence type="ECO:0000256" key="4">
    <source>
        <dbReference type="ARBA" id="ARBA00022833"/>
    </source>
</evidence>
<sequence>MKTTSLSESVNSFFDRYLIKCSNLVEFFMQYGSAVEAQRQAQDLFDNDNVTTTPALKTPLPLEIHALSVYSTQKFLEVQNDITSACFECRVLDIGNDSQCSFYKIGDGSNYIFDVVYNRTDCTYVCSCKKFVRIGLLCSHIFVLFKDMKLDAIPDKYILNRWTKDATITHRTEY</sequence>
<keyword evidence="6" id="KW-0539">Nucleus</keyword>
<comment type="caution">
    <text evidence="8">The sequence shown here is derived from an EMBL/GenBank/DDBJ whole genome shotgun (WGS) entry which is preliminary data.</text>
</comment>
<dbReference type="PROSITE" id="PS50966">
    <property type="entry name" value="ZF_SWIM"/>
    <property type="match status" value="1"/>
</dbReference>
<keyword evidence="9" id="KW-1185">Reference proteome</keyword>
<evidence type="ECO:0000256" key="3">
    <source>
        <dbReference type="ARBA" id="ARBA00022771"/>
    </source>
</evidence>
<feature type="domain" description="SWIM-type" evidence="7">
    <location>
        <begin position="111"/>
        <end position="149"/>
    </location>
</feature>
<dbReference type="Proteomes" id="UP001632038">
    <property type="component" value="Unassembled WGS sequence"/>
</dbReference>
<dbReference type="InterPro" id="IPR007527">
    <property type="entry name" value="Znf_SWIM"/>
</dbReference>
<evidence type="ECO:0000313" key="9">
    <source>
        <dbReference type="Proteomes" id="UP001632038"/>
    </source>
</evidence>
<accession>A0ABD3CBZ0</accession>
<organism evidence="8 9">
    <name type="scientific">Castilleja foliolosa</name>
    <dbReference type="NCBI Taxonomy" id="1961234"/>
    <lineage>
        <taxon>Eukaryota</taxon>
        <taxon>Viridiplantae</taxon>
        <taxon>Streptophyta</taxon>
        <taxon>Embryophyta</taxon>
        <taxon>Tracheophyta</taxon>
        <taxon>Spermatophyta</taxon>
        <taxon>Magnoliopsida</taxon>
        <taxon>eudicotyledons</taxon>
        <taxon>Gunneridae</taxon>
        <taxon>Pentapetalae</taxon>
        <taxon>asterids</taxon>
        <taxon>lamiids</taxon>
        <taxon>Lamiales</taxon>
        <taxon>Orobanchaceae</taxon>
        <taxon>Pedicularideae</taxon>
        <taxon>Castillejinae</taxon>
        <taxon>Castilleja</taxon>
    </lineage>
</organism>
<dbReference type="EMBL" id="JAVIJP010000039">
    <property type="protein sequence ID" value="KAL3627323.1"/>
    <property type="molecule type" value="Genomic_DNA"/>
</dbReference>
<dbReference type="AlphaFoldDB" id="A0ABD3CBZ0"/>
<evidence type="ECO:0000256" key="5">
    <source>
        <dbReference type="PROSITE-ProRule" id="PRU00325"/>
    </source>
</evidence>
<dbReference type="GO" id="GO:0005634">
    <property type="term" value="C:nucleus"/>
    <property type="evidence" value="ECO:0007669"/>
    <property type="project" value="UniProtKB-SubCell"/>
</dbReference>
<dbReference type="GO" id="GO:0006355">
    <property type="term" value="P:regulation of DNA-templated transcription"/>
    <property type="evidence" value="ECO:0007669"/>
    <property type="project" value="UniProtKB-UniRule"/>
</dbReference>
<comment type="subcellular location">
    <subcellularLocation>
        <location evidence="6">Nucleus</location>
    </subcellularLocation>
</comment>
<evidence type="ECO:0000313" key="8">
    <source>
        <dbReference type="EMBL" id="KAL3627323.1"/>
    </source>
</evidence>
<reference evidence="9" key="1">
    <citation type="journal article" date="2024" name="IScience">
        <title>Strigolactones Initiate the Formation of Haustorium-like Structures in Castilleja.</title>
        <authorList>
            <person name="Buerger M."/>
            <person name="Peterson D."/>
            <person name="Chory J."/>
        </authorList>
    </citation>
    <scope>NUCLEOTIDE SEQUENCE [LARGE SCALE GENOMIC DNA]</scope>
</reference>
<dbReference type="SMART" id="SM00575">
    <property type="entry name" value="ZnF_PMZ"/>
    <property type="match status" value="1"/>
</dbReference>
<evidence type="ECO:0000256" key="1">
    <source>
        <dbReference type="ARBA" id="ARBA00005889"/>
    </source>
</evidence>
<comment type="similarity">
    <text evidence="1 6">Belongs to the FHY3/FAR1 family.</text>
</comment>
<evidence type="ECO:0000256" key="2">
    <source>
        <dbReference type="ARBA" id="ARBA00022723"/>
    </source>
</evidence>
<dbReference type="InterPro" id="IPR031052">
    <property type="entry name" value="FHY3/FAR1"/>
</dbReference>
<dbReference type="PANTHER" id="PTHR31669:SF306">
    <property type="entry name" value="PROTEIN FAR1-RELATED SEQUENCE"/>
    <property type="match status" value="1"/>
</dbReference>
<evidence type="ECO:0000256" key="6">
    <source>
        <dbReference type="RuleBase" id="RU367018"/>
    </source>
</evidence>
<gene>
    <name evidence="8" type="ORF">CASFOL_028686</name>
</gene>
<keyword evidence="3 5" id="KW-0863">Zinc-finger</keyword>
<name>A0ABD3CBZ0_9LAMI</name>
<proteinExistence type="inferred from homology"/>
<keyword evidence="4 6" id="KW-0862">Zinc</keyword>
<dbReference type="InterPro" id="IPR006564">
    <property type="entry name" value="Znf_PMZ"/>
</dbReference>
<dbReference type="GO" id="GO:0008270">
    <property type="term" value="F:zinc ion binding"/>
    <property type="evidence" value="ECO:0007669"/>
    <property type="project" value="UniProtKB-UniRule"/>
</dbReference>
<comment type="function">
    <text evidence="6">Putative transcription activator involved in regulating light control of development.</text>
</comment>
<protein>
    <recommendedName>
        <fullName evidence="6">Protein FAR1-RELATED SEQUENCE</fullName>
    </recommendedName>
</protein>
<keyword evidence="2 6" id="KW-0479">Metal-binding</keyword>
<evidence type="ECO:0000259" key="7">
    <source>
        <dbReference type="PROSITE" id="PS50966"/>
    </source>
</evidence>
<dbReference type="PANTHER" id="PTHR31669">
    <property type="entry name" value="PROTEIN FAR1-RELATED SEQUENCE 10-RELATED"/>
    <property type="match status" value="1"/>
</dbReference>